<dbReference type="GO" id="GO:0016853">
    <property type="term" value="F:isomerase activity"/>
    <property type="evidence" value="ECO:0007669"/>
    <property type="project" value="UniProtKB-KW"/>
</dbReference>
<evidence type="ECO:0000313" key="3">
    <source>
        <dbReference type="Proteomes" id="UP001254488"/>
    </source>
</evidence>
<dbReference type="RefSeq" id="WP_311331519.1">
    <property type="nucleotide sequence ID" value="NZ_JAVRHZ010000001.1"/>
</dbReference>
<comment type="caution">
    <text evidence="2">The sequence shown here is derived from an EMBL/GenBank/DDBJ whole genome shotgun (WGS) entry which is preliminary data.</text>
</comment>
<evidence type="ECO:0000313" key="2">
    <source>
        <dbReference type="EMBL" id="MDT0554558.1"/>
    </source>
</evidence>
<dbReference type="EMBL" id="JAVRHZ010000001">
    <property type="protein sequence ID" value="MDT0554558.1"/>
    <property type="molecule type" value="Genomic_DNA"/>
</dbReference>
<dbReference type="InterPro" id="IPR029033">
    <property type="entry name" value="His_PPase_superfam"/>
</dbReference>
<dbReference type="Proteomes" id="UP001254488">
    <property type="component" value="Unassembled WGS sequence"/>
</dbReference>
<sequence>MKVIVKSLFVLFIVLFSQSSFAQTKASKENTTYYLIRHAEKDKSDAKNRDPHLTEKGMARATRWAAYFKDKNIDAVYSTPYHRTKETALPTANSLKLDIIEYNPRAMYSDSFKKATKGKNVLIVGHSNTTPQFTNLIIGKDAFPSMSEDDNSSLYIVKIVGNETEVSVENIN</sequence>
<gene>
    <name evidence="2" type="ORF">RM538_00975</name>
</gene>
<organism evidence="2 3">
    <name type="scientific">Patiriisocius hiemis</name>
    <dbReference type="NCBI Taxonomy" id="3075604"/>
    <lineage>
        <taxon>Bacteria</taxon>
        <taxon>Pseudomonadati</taxon>
        <taxon>Bacteroidota</taxon>
        <taxon>Flavobacteriia</taxon>
        <taxon>Flavobacteriales</taxon>
        <taxon>Flavobacteriaceae</taxon>
        <taxon>Patiriisocius</taxon>
    </lineage>
</organism>
<accession>A0ABU2Y8R2</accession>
<evidence type="ECO:0000256" key="1">
    <source>
        <dbReference type="SAM" id="SignalP"/>
    </source>
</evidence>
<dbReference type="Pfam" id="PF00300">
    <property type="entry name" value="His_Phos_1"/>
    <property type="match status" value="1"/>
</dbReference>
<name>A0ABU2Y8R2_9FLAO</name>
<dbReference type="InterPro" id="IPR013078">
    <property type="entry name" value="His_Pase_superF_clade-1"/>
</dbReference>
<feature type="chain" id="PRO_5045725044" evidence="1">
    <location>
        <begin position="23"/>
        <end position="172"/>
    </location>
</feature>
<proteinExistence type="predicted"/>
<dbReference type="Gene3D" id="3.40.50.1240">
    <property type="entry name" value="Phosphoglycerate mutase-like"/>
    <property type="match status" value="1"/>
</dbReference>
<protein>
    <submittedName>
        <fullName evidence="2">Phosphoglycerate mutase family protein</fullName>
        <ecNumber evidence="2">5.4.-.-</ecNumber>
    </submittedName>
</protein>
<reference evidence="2 3" key="1">
    <citation type="submission" date="2023-09" db="EMBL/GenBank/DDBJ databases">
        <authorList>
            <person name="Rey-Velasco X."/>
        </authorList>
    </citation>
    <scope>NUCLEOTIDE SEQUENCE [LARGE SCALE GENOMIC DNA]</scope>
    <source>
        <strain evidence="2 3">W242</strain>
    </source>
</reference>
<dbReference type="EC" id="5.4.-.-" evidence="2"/>
<dbReference type="SUPFAM" id="SSF53254">
    <property type="entry name" value="Phosphoglycerate mutase-like"/>
    <property type="match status" value="1"/>
</dbReference>
<keyword evidence="1" id="KW-0732">Signal</keyword>
<keyword evidence="3" id="KW-1185">Reference proteome</keyword>
<dbReference type="CDD" id="cd07067">
    <property type="entry name" value="HP_PGM_like"/>
    <property type="match status" value="1"/>
</dbReference>
<feature type="signal peptide" evidence="1">
    <location>
        <begin position="1"/>
        <end position="22"/>
    </location>
</feature>
<keyword evidence="2" id="KW-0413">Isomerase</keyword>